<accession>A0AAV7UK24</accession>
<gene>
    <name evidence="1" type="ORF">NDU88_005621</name>
</gene>
<comment type="caution">
    <text evidence="1">The sequence shown here is derived from an EMBL/GenBank/DDBJ whole genome shotgun (WGS) entry which is preliminary data.</text>
</comment>
<dbReference type="AlphaFoldDB" id="A0AAV7UK24"/>
<evidence type="ECO:0000313" key="1">
    <source>
        <dbReference type="EMBL" id="KAJ1188864.1"/>
    </source>
</evidence>
<protein>
    <submittedName>
        <fullName evidence="1">Uncharacterized protein</fullName>
    </submittedName>
</protein>
<organism evidence="1 2">
    <name type="scientific">Pleurodeles waltl</name>
    <name type="common">Iberian ribbed newt</name>
    <dbReference type="NCBI Taxonomy" id="8319"/>
    <lineage>
        <taxon>Eukaryota</taxon>
        <taxon>Metazoa</taxon>
        <taxon>Chordata</taxon>
        <taxon>Craniata</taxon>
        <taxon>Vertebrata</taxon>
        <taxon>Euteleostomi</taxon>
        <taxon>Amphibia</taxon>
        <taxon>Batrachia</taxon>
        <taxon>Caudata</taxon>
        <taxon>Salamandroidea</taxon>
        <taxon>Salamandridae</taxon>
        <taxon>Pleurodelinae</taxon>
        <taxon>Pleurodeles</taxon>
    </lineage>
</organism>
<keyword evidence="2" id="KW-1185">Reference proteome</keyword>
<name>A0AAV7UK24_PLEWA</name>
<proteinExistence type="predicted"/>
<evidence type="ECO:0000313" key="2">
    <source>
        <dbReference type="Proteomes" id="UP001066276"/>
    </source>
</evidence>
<reference evidence="1" key="1">
    <citation type="journal article" date="2022" name="bioRxiv">
        <title>Sequencing and chromosome-scale assembly of the giantPleurodeles waltlgenome.</title>
        <authorList>
            <person name="Brown T."/>
            <person name="Elewa A."/>
            <person name="Iarovenko S."/>
            <person name="Subramanian E."/>
            <person name="Araus A.J."/>
            <person name="Petzold A."/>
            <person name="Susuki M."/>
            <person name="Suzuki K.-i.T."/>
            <person name="Hayashi T."/>
            <person name="Toyoda A."/>
            <person name="Oliveira C."/>
            <person name="Osipova E."/>
            <person name="Leigh N.D."/>
            <person name="Simon A."/>
            <person name="Yun M.H."/>
        </authorList>
    </citation>
    <scope>NUCLEOTIDE SEQUENCE</scope>
    <source>
        <strain evidence="1">20211129_DDA</strain>
        <tissue evidence="1">Liver</tissue>
    </source>
</reference>
<dbReference type="EMBL" id="JANPWB010000005">
    <property type="protein sequence ID" value="KAJ1188864.1"/>
    <property type="molecule type" value="Genomic_DNA"/>
</dbReference>
<sequence length="73" mass="7796">MMERPEEVKVDVDDPLAGVIVRDPDLVVGAEEPKPEARVANVVVKTAAGVVKGSFPATCEFFRGEGGFRTPVL</sequence>
<dbReference type="Proteomes" id="UP001066276">
    <property type="component" value="Chromosome 3_1"/>
</dbReference>